<organism evidence="1 2">
    <name type="scientific">Athelia psychrophila</name>
    <dbReference type="NCBI Taxonomy" id="1759441"/>
    <lineage>
        <taxon>Eukaryota</taxon>
        <taxon>Fungi</taxon>
        <taxon>Dikarya</taxon>
        <taxon>Basidiomycota</taxon>
        <taxon>Agaricomycotina</taxon>
        <taxon>Agaricomycetes</taxon>
        <taxon>Agaricomycetidae</taxon>
        <taxon>Atheliales</taxon>
        <taxon>Atheliaceae</taxon>
        <taxon>Athelia</taxon>
    </lineage>
</organism>
<accession>A0A166KCF1</accession>
<evidence type="ECO:0000313" key="1">
    <source>
        <dbReference type="EMBL" id="KZP21762.1"/>
    </source>
</evidence>
<reference evidence="1 2" key="1">
    <citation type="journal article" date="2016" name="Mol. Biol. Evol.">
        <title>Comparative Genomics of Early-Diverging Mushroom-Forming Fungi Provides Insights into the Origins of Lignocellulose Decay Capabilities.</title>
        <authorList>
            <person name="Nagy L.G."/>
            <person name="Riley R."/>
            <person name="Tritt A."/>
            <person name="Adam C."/>
            <person name="Daum C."/>
            <person name="Floudas D."/>
            <person name="Sun H."/>
            <person name="Yadav J.S."/>
            <person name="Pangilinan J."/>
            <person name="Larsson K.H."/>
            <person name="Matsuura K."/>
            <person name="Barry K."/>
            <person name="Labutti K."/>
            <person name="Kuo R."/>
            <person name="Ohm R.A."/>
            <person name="Bhattacharya S.S."/>
            <person name="Shirouzu T."/>
            <person name="Yoshinaga Y."/>
            <person name="Martin F.M."/>
            <person name="Grigoriev I.V."/>
            <person name="Hibbett D.S."/>
        </authorList>
    </citation>
    <scope>NUCLEOTIDE SEQUENCE [LARGE SCALE GENOMIC DNA]</scope>
    <source>
        <strain evidence="1 2">CBS 109695</strain>
    </source>
</reference>
<sequence length="167" mass="16525">MAESGPVQRPELEEPLCEVRVCFGRDECKLRAHTGATSVGEAGPGELFPPAVVLTLPPGFPGGELGLEVEGAGGVGAPEEAGGVGAVLDATVDGPTDVAGAVVGVVEVFAGTEVVLVVVAAGVVVVLAIGREVEVVGCTWVVGGVEVVVTWPPGWVARVLGGALPGD</sequence>
<name>A0A166KCF1_9AGAM</name>
<keyword evidence="2" id="KW-1185">Reference proteome</keyword>
<evidence type="ECO:0000313" key="2">
    <source>
        <dbReference type="Proteomes" id="UP000076532"/>
    </source>
</evidence>
<protein>
    <submittedName>
        <fullName evidence="1">Uncharacterized protein</fullName>
    </submittedName>
</protein>
<dbReference type="AlphaFoldDB" id="A0A166KCF1"/>
<proteinExistence type="predicted"/>
<gene>
    <name evidence="1" type="ORF">FIBSPDRAFT_501420</name>
</gene>
<dbReference type="EMBL" id="KV417545">
    <property type="protein sequence ID" value="KZP21762.1"/>
    <property type="molecule type" value="Genomic_DNA"/>
</dbReference>
<dbReference type="Proteomes" id="UP000076532">
    <property type="component" value="Unassembled WGS sequence"/>
</dbReference>